<name>A0A1T4RE27_9FIRM</name>
<dbReference type="PANTHER" id="PTHR45138">
    <property type="entry name" value="REGULATORY COMPONENTS OF SENSORY TRANSDUCTION SYSTEM"/>
    <property type="match status" value="1"/>
</dbReference>
<protein>
    <submittedName>
        <fullName evidence="3">Diguanylate cyclase (GGDEF) domain-containing protein</fullName>
    </submittedName>
</protein>
<keyword evidence="4" id="KW-1185">Reference proteome</keyword>
<dbReference type="Pfam" id="PF00990">
    <property type="entry name" value="GGDEF"/>
    <property type="match status" value="1"/>
</dbReference>
<dbReference type="Pfam" id="PF13185">
    <property type="entry name" value="GAF_2"/>
    <property type="match status" value="1"/>
</dbReference>
<keyword evidence="1" id="KW-0812">Transmembrane</keyword>
<feature type="transmembrane region" description="Helical" evidence="1">
    <location>
        <begin position="82"/>
        <end position="107"/>
    </location>
</feature>
<dbReference type="InterPro" id="IPR029016">
    <property type="entry name" value="GAF-like_dom_sf"/>
</dbReference>
<dbReference type="InterPro" id="IPR000160">
    <property type="entry name" value="GGDEF_dom"/>
</dbReference>
<sequence>MAICRMKLERIKGGGRMKRHTSPWFAVYGLMMILLGAAALGLMLPGLKADDWQSYVILLAMGMFLEWFVISTPNGDFSLSFVLVFVTFILFGTPATVWISALATVFARGIVNHGHSMKTVLFNGAQYALSALLAGIVYEQAGGQIAPQADKLMASNWLPLAAYVVTYFVTNHLLVNIYAAREQARALYPYWRDVFKLELFTCALSICLGALTVLLYRVIGSAGVFLLLGLIILVNALLKTYFELGLAHRELKALHEIALQASLTLKTGELLHKILHQALKVVKYHTAIIYLWREELEQLVPQVVISNNPNYKAWLENNTVEAGDGLIGQVVRTRQTVIVYDCKRDKLIRRMPGIYQIMRSLLILPMVADDKLVGVMVLGKREPFGFKENQKQLLTIMAGQAALATERALLYEKIENMAITDGLTCIYNHRYFYTRLEEEFQRAKRYHHPFSLLLLDVDHFKKFNDTYGHQAGDKVLQRVAKVLTRETRRSDVVARYGGEEFAVLLPNTELSNAVRLANRIRLAIKGEPVEIGSNRPLVSVTVSIGVAQAPVHGHEPGELIEAADRALYHAKGAGRNRVSTAEEAEEVD</sequence>
<dbReference type="CDD" id="cd01949">
    <property type="entry name" value="GGDEF"/>
    <property type="match status" value="1"/>
</dbReference>
<dbReference type="Pfam" id="PF20972">
    <property type="entry name" value="MASE9"/>
    <property type="match status" value="1"/>
</dbReference>
<dbReference type="InterPro" id="IPR050469">
    <property type="entry name" value="Diguanylate_Cyclase"/>
</dbReference>
<feature type="transmembrane region" description="Helical" evidence="1">
    <location>
        <begin position="199"/>
        <end position="216"/>
    </location>
</feature>
<reference evidence="4" key="1">
    <citation type="submission" date="2017-02" db="EMBL/GenBank/DDBJ databases">
        <authorList>
            <person name="Varghese N."/>
            <person name="Submissions S."/>
        </authorList>
    </citation>
    <scope>NUCLEOTIDE SEQUENCE [LARGE SCALE GENOMIC DNA]</scope>
    <source>
        <strain evidence="4">DSM 16521</strain>
    </source>
</reference>
<evidence type="ECO:0000313" key="4">
    <source>
        <dbReference type="Proteomes" id="UP000189933"/>
    </source>
</evidence>
<dbReference type="Gene3D" id="3.30.70.270">
    <property type="match status" value="1"/>
</dbReference>
<keyword evidence="1" id="KW-0472">Membrane</keyword>
<organism evidence="3 4">
    <name type="scientific">Carboxydocella sporoproducens DSM 16521</name>
    <dbReference type="NCBI Taxonomy" id="1121270"/>
    <lineage>
        <taxon>Bacteria</taxon>
        <taxon>Bacillati</taxon>
        <taxon>Bacillota</taxon>
        <taxon>Clostridia</taxon>
        <taxon>Eubacteriales</taxon>
        <taxon>Clostridiales Family XVI. Incertae Sedis</taxon>
        <taxon>Carboxydocella</taxon>
    </lineage>
</organism>
<evidence type="ECO:0000256" key="1">
    <source>
        <dbReference type="SAM" id="Phobius"/>
    </source>
</evidence>
<dbReference type="AlphaFoldDB" id="A0A1T4RE27"/>
<dbReference type="NCBIfam" id="TIGR00254">
    <property type="entry name" value="GGDEF"/>
    <property type="match status" value="1"/>
</dbReference>
<dbReference type="InterPro" id="IPR048430">
    <property type="entry name" value="MASE9"/>
</dbReference>
<accession>A0A1T4RE27</accession>
<dbReference type="GO" id="GO:1902201">
    <property type="term" value="P:negative regulation of bacterial-type flagellum-dependent cell motility"/>
    <property type="evidence" value="ECO:0007669"/>
    <property type="project" value="TreeGrafter"/>
</dbReference>
<feature type="transmembrane region" description="Helical" evidence="1">
    <location>
        <begin position="52"/>
        <end position="70"/>
    </location>
</feature>
<dbReference type="Proteomes" id="UP000189933">
    <property type="component" value="Unassembled WGS sequence"/>
</dbReference>
<gene>
    <name evidence="3" type="ORF">SAMN02745885_02065</name>
</gene>
<dbReference type="GO" id="GO:0005886">
    <property type="term" value="C:plasma membrane"/>
    <property type="evidence" value="ECO:0007669"/>
    <property type="project" value="TreeGrafter"/>
</dbReference>
<feature type="transmembrane region" description="Helical" evidence="1">
    <location>
        <begin position="222"/>
        <end position="242"/>
    </location>
</feature>
<feature type="domain" description="GGDEF" evidence="2">
    <location>
        <begin position="448"/>
        <end position="583"/>
    </location>
</feature>
<dbReference type="FunFam" id="3.30.70.270:FF:000001">
    <property type="entry name" value="Diguanylate cyclase domain protein"/>
    <property type="match status" value="1"/>
</dbReference>
<dbReference type="EMBL" id="FUXM01000029">
    <property type="protein sequence ID" value="SKA14274.1"/>
    <property type="molecule type" value="Genomic_DNA"/>
</dbReference>
<dbReference type="Gene3D" id="3.30.450.40">
    <property type="match status" value="1"/>
</dbReference>
<dbReference type="SUPFAM" id="SSF55073">
    <property type="entry name" value="Nucleotide cyclase"/>
    <property type="match status" value="1"/>
</dbReference>
<feature type="transmembrane region" description="Helical" evidence="1">
    <location>
        <begin position="158"/>
        <end position="179"/>
    </location>
</feature>
<dbReference type="PANTHER" id="PTHR45138:SF9">
    <property type="entry name" value="DIGUANYLATE CYCLASE DGCM-RELATED"/>
    <property type="match status" value="1"/>
</dbReference>
<evidence type="ECO:0000313" key="3">
    <source>
        <dbReference type="EMBL" id="SKA14274.1"/>
    </source>
</evidence>
<dbReference type="PROSITE" id="PS50887">
    <property type="entry name" value="GGDEF"/>
    <property type="match status" value="1"/>
</dbReference>
<dbReference type="GO" id="GO:0052621">
    <property type="term" value="F:diguanylate cyclase activity"/>
    <property type="evidence" value="ECO:0007669"/>
    <property type="project" value="TreeGrafter"/>
</dbReference>
<dbReference type="SMART" id="SM00065">
    <property type="entry name" value="GAF"/>
    <property type="match status" value="1"/>
</dbReference>
<dbReference type="SUPFAM" id="SSF55781">
    <property type="entry name" value="GAF domain-like"/>
    <property type="match status" value="1"/>
</dbReference>
<feature type="transmembrane region" description="Helical" evidence="1">
    <location>
        <begin position="119"/>
        <end position="138"/>
    </location>
</feature>
<feature type="transmembrane region" description="Helical" evidence="1">
    <location>
        <begin position="25"/>
        <end position="45"/>
    </location>
</feature>
<evidence type="ECO:0000259" key="2">
    <source>
        <dbReference type="PROSITE" id="PS50887"/>
    </source>
</evidence>
<keyword evidence="1" id="KW-1133">Transmembrane helix</keyword>
<dbReference type="InterPro" id="IPR043128">
    <property type="entry name" value="Rev_trsase/Diguanyl_cyclase"/>
</dbReference>
<dbReference type="InterPro" id="IPR029787">
    <property type="entry name" value="Nucleotide_cyclase"/>
</dbReference>
<dbReference type="GO" id="GO:0043709">
    <property type="term" value="P:cell adhesion involved in single-species biofilm formation"/>
    <property type="evidence" value="ECO:0007669"/>
    <property type="project" value="TreeGrafter"/>
</dbReference>
<proteinExistence type="predicted"/>
<dbReference type="InterPro" id="IPR003018">
    <property type="entry name" value="GAF"/>
</dbReference>
<dbReference type="SMART" id="SM00267">
    <property type="entry name" value="GGDEF"/>
    <property type="match status" value="1"/>
</dbReference>